<dbReference type="OrthoDB" id="9803578at2"/>
<proteinExistence type="predicted"/>
<accession>A0A3D9CSJ7</accession>
<dbReference type="AlphaFoldDB" id="A0A3D9CSJ7"/>
<protein>
    <submittedName>
        <fullName evidence="1">Esterase</fullName>
    </submittedName>
</protein>
<reference evidence="1 2" key="1">
    <citation type="journal article" date="2007" name="Int. J. Syst. Evol. Microbiol.">
        <title>Chryseobacterium flavum sp. nov., isolated from polluted soil.</title>
        <authorList>
            <person name="Zhou Y."/>
            <person name="Dong J."/>
            <person name="Wang X."/>
            <person name="Huang X."/>
            <person name="Zhang K.Y."/>
            <person name="Zhang Y.Q."/>
            <person name="Guo Y.F."/>
            <person name="Lai R."/>
            <person name="Li W.J."/>
        </authorList>
    </citation>
    <scope>NUCLEOTIDE SEQUENCE [LARGE SCALE GENOMIC DNA]</scope>
    <source>
        <strain evidence="1 2">KCTC 12877</strain>
    </source>
</reference>
<dbReference type="InterPro" id="IPR029058">
    <property type="entry name" value="AB_hydrolase_fold"/>
</dbReference>
<dbReference type="Proteomes" id="UP000256769">
    <property type="component" value="Unassembled WGS sequence"/>
</dbReference>
<dbReference type="InterPro" id="IPR000801">
    <property type="entry name" value="Esterase-like"/>
</dbReference>
<organism evidence="1 2">
    <name type="scientific">Chryseobacterium flavum</name>
    <dbReference type="NCBI Taxonomy" id="415851"/>
    <lineage>
        <taxon>Bacteria</taxon>
        <taxon>Pseudomonadati</taxon>
        <taxon>Bacteroidota</taxon>
        <taxon>Flavobacteriia</taxon>
        <taxon>Flavobacteriales</taxon>
        <taxon>Weeksellaceae</taxon>
        <taxon>Chryseobacterium group</taxon>
        <taxon>Chryseobacterium</taxon>
    </lineage>
</organism>
<comment type="caution">
    <text evidence="1">The sequence shown here is derived from an EMBL/GenBank/DDBJ whole genome shotgun (WGS) entry which is preliminary data.</text>
</comment>
<dbReference type="InterPro" id="IPR050583">
    <property type="entry name" value="Mycobacterial_A85_antigen"/>
</dbReference>
<dbReference type="SUPFAM" id="SSF53474">
    <property type="entry name" value="alpha/beta-Hydrolases"/>
    <property type="match status" value="1"/>
</dbReference>
<dbReference type="EMBL" id="QNUE01000002">
    <property type="protein sequence ID" value="REC68750.1"/>
    <property type="molecule type" value="Genomic_DNA"/>
</dbReference>
<dbReference type="PANTHER" id="PTHR48098">
    <property type="entry name" value="ENTEROCHELIN ESTERASE-RELATED"/>
    <property type="match status" value="1"/>
</dbReference>
<evidence type="ECO:0000313" key="1">
    <source>
        <dbReference type="EMBL" id="REC68750.1"/>
    </source>
</evidence>
<gene>
    <name evidence="1" type="ORF">DRF59_02315</name>
</gene>
<dbReference type="RefSeq" id="WP_115956701.1">
    <property type="nucleotide sequence ID" value="NZ_CBCRVL010000007.1"/>
</dbReference>
<dbReference type="PANTHER" id="PTHR48098:SF1">
    <property type="entry name" value="DIACYLGLYCEROL ACYLTRANSFERASE_MYCOLYLTRANSFERASE AG85A"/>
    <property type="match status" value="1"/>
</dbReference>
<keyword evidence="2" id="KW-1185">Reference proteome</keyword>
<name>A0A3D9CSJ7_9FLAO</name>
<sequence>MNTKNILLIISIVTGLSLFKAQEKWILESEFLSKADTVLVFKPDTYDQRTQYPLVYLLHGYSENYRQWSRTTDLQQLADQYKAIIVCPDGFVTWYLNSPYDKGSRAEDFFFKKLVPEVHARFNIDRKNIFISGLSMGGYGAIRYFLLHQDYFNTAGSTSGAFSLDLKTLTNASFTFFKTKRIIRDLSHALGVPTEWSQYSISNLLKTYNTGKPFLIDCGTEDILYPATIEIKDQAERLKIPVTFISQPGDHNTEYWKKSVQYHFIFFKEHFK</sequence>
<dbReference type="GO" id="GO:0016747">
    <property type="term" value="F:acyltransferase activity, transferring groups other than amino-acyl groups"/>
    <property type="evidence" value="ECO:0007669"/>
    <property type="project" value="TreeGrafter"/>
</dbReference>
<evidence type="ECO:0000313" key="2">
    <source>
        <dbReference type="Proteomes" id="UP000256769"/>
    </source>
</evidence>
<dbReference type="Pfam" id="PF00756">
    <property type="entry name" value="Esterase"/>
    <property type="match status" value="1"/>
</dbReference>
<dbReference type="Gene3D" id="3.40.50.1820">
    <property type="entry name" value="alpha/beta hydrolase"/>
    <property type="match status" value="1"/>
</dbReference>